<protein>
    <recommendedName>
        <fullName evidence="4">Galactose mutarotase</fullName>
    </recommendedName>
    <alternativeName>
        <fullName evidence="7">Aldose 1-epimerase</fullName>
    </alternativeName>
</protein>
<reference evidence="9" key="1">
    <citation type="journal article" date="2004" name="Nature">
        <title>Genome duplication in the teleost fish Tetraodon nigroviridis reveals the early vertebrate proto-karyotype.</title>
        <authorList>
            <person name="Jaillon O."/>
            <person name="Aury J.-M."/>
            <person name="Brunet F."/>
            <person name="Petit J.-L."/>
            <person name="Stange-Thomann N."/>
            <person name="Mauceli E."/>
            <person name="Bouneau L."/>
            <person name="Fischer C."/>
            <person name="Ozouf-Costaz C."/>
            <person name="Bernot A."/>
            <person name="Nicaud S."/>
            <person name="Jaffe D."/>
            <person name="Fisher S."/>
            <person name="Lutfalla G."/>
            <person name="Dossat C."/>
            <person name="Segurens B."/>
            <person name="Dasilva C."/>
            <person name="Salanoubat M."/>
            <person name="Levy M."/>
            <person name="Boudet N."/>
            <person name="Castellano S."/>
            <person name="Anthouard V."/>
            <person name="Jubin C."/>
            <person name="Castelli V."/>
            <person name="Katinka M."/>
            <person name="Vacherie B."/>
            <person name="Biemont C."/>
            <person name="Skalli Z."/>
            <person name="Cattolico L."/>
            <person name="Poulain J."/>
            <person name="De Berardinis V."/>
            <person name="Cruaud C."/>
            <person name="Duprat S."/>
            <person name="Brottier P."/>
            <person name="Coutanceau J.-P."/>
            <person name="Gouzy J."/>
            <person name="Parra G."/>
            <person name="Lardier G."/>
            <person name="Chapple C."/>
            <person name="McKernan K.J."/>
            <person name="McEwan P."/>
            <person name="Bosak S."/>
            <person name="Kellis M."/>
            <person name="Volff J.-N."/>
            <person name="Guigo R."/>
            <person name="Zody M.C."/>
            <person name="Mesirov J."/>
            <person name="Lindblad-Toh K."/>
            <person name="Birren B."/>
            <person name="Nusbaum C."/>
            <person name="Kahn D."/>
            <person name="Robinson-Rechavi M."/>
            <person name="Laudet V."/>
            <person name="Schachter V."/>
            <person name="Quetier F."/>
            <person name="Saurin W."/>
            <person name="Scarpelli C."/>
            <person name="Wincker P."/>
            <person name="Lander E.S."/>
            <person name="Weissenbach J."/>
            <person name="Roest Crollius H."/>
        </authorList>
    </citation>
    <scope>NUCLEOTIDE SEQUENCE [LARGE SCALE GENOMIC DNA]</scope>
</reference>
<evidence type="ECO:0000256" key="2">
    <source>
        <dbReference type="ARBA" id="ARBA00004947"/>
    </source>
</evidence>
<dbReference type="UniPathway" id="UPA00214"/>
<dbReference type="KEGG" id="tng:GSTEN00004707G001"/>
<dbReference type="CDD" id="cd09019">
    <property type="entry name" value="galactose_mutarotase_like"/>
    <property type="match status" value="1"/>
</dbReference>
<dbReference type="InterPro" id="IPR018052">
    <property type="entry name" value="Ald1_epimerase_CS"/>
</dbReference>
<dbReference type="OrthoDB" id="274691at2759"/>
<gene>
    <name evidence="9" type="ORF">GSTENG00004707001</name>
</gene>
<evidence type="ECO:0000256" key="6">
    <source>
        <dbReference type="ARBA" id="ARBA00023277"/>
    </source>
</evidence>
<dbReference type="SUPFAM" id="SSF74650">
    <property type="entry name" value="Galactose mutarotase-like"/>
    <property type="match status" value="1"/>
</dbReference>
<evidence type="ECO:0000313" key="9">
    <source>
        <dbReference type="EMBL" id="CAF90433.1"/>
    </source>
</evidence>
<evidence type="ECO:0000256" key="3">
    <source>
        <dbReference type="ARBA" id="ARBA00006206"/>
    </source>
</evidence>
<dbReference type="Gene3D" id="2.70.98.10">
    <property type="match status" value="1"/>
</dbReference>
<dbReference type="GO" id="GO:0006006">
    <property type="term" value="P:glucose metabolic process"/>
    <property type="evidence" value="ECO:0007669"/>
    <property type="project" value="TreeGrafter"/>
</dbReference>
<comment type="similarity">
    <text evidence="3">Belongs to the aldose epimerase family.</text>
</comment>
<evidence type="ECO:0000256" key="4">
    <source>
        <dbReference type="ARBA" id="ARBA00021023"/>
    </source>
</evidence>
<proteinExistence type="inferred from homology"/>
<keyword evidence="5" id="KW-0413">Isomerase</keyword>
<dbReference type="EMBL" id="CAAE01007546">
    <property type="protein sequence ID" value="CAF90433.1"/>
    <property type="molecule type" value="Genomic_DNA"/>
</dbReference>
<sequence>GYVSDRRYLGATVGRVANRIAKGRFVVDGVEYQLDVNNGPNALHGGLRGFSKALWRAQPVDAGVQLSLTSPDGDQGYPGEVQVWLTYTLQASRTTFAGGTLTAEYRAQASKTTPINLTNHSYFNLAGQGAADVYDHQVSIRAPWYLPVDQTSIPTEERLWPPCLDGADVGPAHLLAGEVRAVDGTVFDLREPVLLGPRLKELPEPGFDHNFCLCLSGDAWKERAAARVYHPASGRVLEVSTSQPGLQFYTGNHLDGSLLGKGGSAYGRHSSLCLETQNWPDAVNQVSRTAPPRPRPRSTLAPSVCVCVCVCVCSGLLPQLSAACWRPLPSCDPLQLHHSLRTPGGPSSFQSVTSWLLTGHQLASRLEPLVLPLFAGICLL</sequence>
<dbReference type="InterPro" id="IPR047215">
    <property type="entry name" value="Galactose_mutarotase-like"/>
</dbReference>
<dbReference type="PROSITE" id="PS00545">
    <property type="entry name" value="ALDOSE_1_EPIMERASE"/>
    <property type="match status" value="1"/>
</dbReference>
<dbReference type="PANTHER" id="PTHR10091:SF0">
    <property type="entry name" value="GALACTOSE MUTAROTASE"/>
    <property type="match status" value="1"/>
</dbReference>
<reference evidence="9" key="2">
    <citation type="submission" date="2004-02" db="EMBL/GenBank/DDBJ databases">
        <authorList>
            <consortium name="Genoscope"/>
            <consortium name="Whitehead Institute Centre for Genome Research"/>
        </authorList>
    </citation>
    <scope>NUCLEOTIDE SEQUENCE</scope>
</reference>
<evidence type="ECO:0000256" key="5">
    <source>
        <dbReference type="ARBA" id="ARBA00023235"/>
    </source>
</evidence>
<dbReference type="GO" id="GO:0004034">
    <property type="term" value="F:aldose 1-epimerase activity"/>
    <property type="evidence" value="ECO:0007669"/>
    <property type="project" value="UniProtKB-EC"/>
</dbReference>
<accession>Q4T9J9</accession>
<evidence type="ECO:0000256" key="8">
    <source>
        <dbReference type="ARBA" id="ARBA00045743"/>
    </source>
</evidence>
<comment type="catalytic activity">
    <reaction evidence="1">
        <text>alpha-D-galactose = beta-D-galactose</text>
        <dbReference type="Rhea" id="RHEA:28675"/>
        <dbReference type="ChEBI" id="CHEBI:27667"/>
        <dbReference type="ChEBI" id="CHEBI:28061"/>
        <dbReference type="EC" id="5.1.3.3"/>
    </reaction>
    <physiologicalReaction direction="right-to-left" evidence="1">
        <dbReference type="Rhea" id="RHEA:28677"/>
    </physiologicalReaction>
</comment>
<comment type="function">
    <text evidence="8">Mutarotase that catalyzes the interconversion of beta-D-galactose and alpha-D-galactose during galactose metabolism. Beta-D-galactose is metabolized in the liver into glucose 1-phosphate, the primary metabolic fuel, by the action of four enzymes that constitute the Leloir pathway: GALM, GALK1 (galactokinase), GALT (galactose-1-phosphate uridylyltransferase) and GALE (UDP-galactose-4'-epimerase). Involved in the maintenance of the equilibrium between the beta- and alpha-anomers of galactose, therefore ensuring a sufficient supply of the alpha-anomer for GALK1. Also active on D-glucose although shows a preference for galactose over glucose.</text>
</comment>
<dbReference type="AlphaFoldDB" id="Q4T9J9"/>
<dbReference type="GO" id="GO:0030246">
    <property type="term" value="F:carbohydrate binding"/>
    <property type="evidence" value="ECO:0007669"/>
    <property type="project" value="InterPro"/>
</dbReference>
<evidence type="ECO:0000256" key="7">
    <source>
        <dbReference type="ARBA" id="ARBA00032729"/>
    </source>
</evidence>
<comment type="pathway">
    <text evidence="2">Carbohydrate metabolism; galactose metabolism.</text>
</comment>
<feature type="non-terminal residue" evidence="9">
    <location>
        <position position="380"/>
    </location>
</feature>
<dbReference type="InterPro" id="IPR014718">
    <property type="entry name" value="GH-type_carb-bd"/>
</dbReference>
<dbReference type="InterPro" id="IPR008183">
    <property type="entry name" value="Aldose_1/G6P_1-epimerase"/>
</dbReference>
<evidence type="ECO:0000256" key="1">
    <source>
        <dbReference type="ARBA" id="ARBA00001712"/>
    </source>
</evidence>
<comment type="caution">
    <text evidence="9">The sequence shown here is derived from an EMBL/GenBank/DDBJ whole genome shotgun (WGS) entry which is preliminary data.</text>
</comment>
<organism evidence="9">
    <name type="scientific">Tetraodon nigroviridis</name>
    <name type="common">Spotted green pufferfish</name>
    <name type="synonym">Chelonodon nigroviridis</name>
    <dbReference type="NCBI Taxonomy" id="99883"/>
    <lineage>
        <taxon>Eukaryota</taxon>
        <taxon>Metazoa</taxon>
        <taxon>Chordata</taxon>
        <taxon>Craniata</taxon>
        <taxon>Vertebrata</taxon>
        <taxon>Euteleostomi</taxon>
        <taxon>Actinopterygii</taxon>
        <taxon>Neopterygii</taxon>
        <taxon>Teleostei</taxon>
        <taxon>Neoteleostei</taxon>
        <taxon>Acanthomorphata</taxon>
        <taxon>Eupercaria</taxon>
        <taxon>Tetraodontiformes</taxon>
        <taxon>Tetradontoidea</taxon>
        <taxon>Tetraodontidae</taxon>
        <taxon>Tetraodon</taxon>
    </lineage>
</organism>
<dbReference type="Pfam" id="PF01263">
    <property type="entry name" value="Aldose_epim"/>
    <property type="match status" value="2"/>
</dbReference>
<name>Q4T9J9_TETNG</name>
<keyword evidence="6" id="KW-0119">Carbohydrate metabolism</keyword>
<dbReference type="InterPro" id="IPR011013">
    <property type="entry name" value="Gal_mutarotase_sf_dom"/>
</dbReference>
<dbReference type="PANTHER" id="PTHR10091">
    <property type="entry name" value="ALDOSE-1-EPIMERASE"/>
    <property type="match status" value="1"/>
</dbReference>
<dbReference type="GO" id="GO:0033499">
    <property type="term" value="P:galactose catabolic process via UDP-galactose, Leloir pathway"/>
    <property type="evidence" value="ECO:0007669"/>
    <property type="project" value="TreeGrafter"/>
</dbReference>